<dbReference type="AlphaFoldDB" id="A0A834N8N5"/>
<protein>
    <submittedName>
        <fullName evidence="1">Uncharacterized protein</fullName>
    </submittedName>
</protein>
<proteinExistence type="predicted"/>
<keyword evidence="2" id="KW-1185">Reference proteome</keyword>
<evidence type="ECO:0000313" key="2">
    <source>
        <dbReference type="Proteomes" id="UP000600918"/>
    </source>
</evidence>
<evidence type="ECO:0000313" key="1">
    <source>
        <dbReference type="EMBL" id="KAF7399875.1"/>
    </source>
</evidence>
<sequence length="120" mass="12703">MQRTSLCSVDTWTAKILSGSLLSDSTNRLEKIIGSRASSTLSSEKGDDLLGVYQARRVLTRDGSSTCVIPITGLHIDPCAIARVGKETFAVGWLVVRIRLGPSASAIGPTDPLAMTLCPT</sequence>
<accession>A0A834N8N5</accession>
<organism evidence="1 2">
    <name type="scientific">Vespula pensylvanica</name>
    <name type="common">Western yellow jacket</name>
    <name type="synonym">Wasp</name>
    <dbReference type="NCBI Taxonomy" id="30213"/>
    <lineage>
        <taxon>Eukaryota</taxon>
        <taxon>Metazoa</taxon>
        <taxon>Ecdysozoa</taxon>
        <taxon>Arthropoda</taxon>
        <taxon>Hexapoda</taxon>
        <taxon>Insecta</taxon>
        <taxon>Pterygota</taxon>
        <taxon>Neoptera</taxon>
        <taxon>Endopterygota</taxon>
        <taxon>Hymenoptera</taxon>
        <taxon>Apocrita</taxon>
        <taxon>Aculeata</taxon>
        <taxon>Vespoidea</taxon>
        <taxon>Vespidae</taxon>
        <taxon>Vespinae</taxon>
        <taxon>Vespula</taxon>
    </lineage>
</organism>
<name>A0A834N8N5_VESPE</name>
<dbReference type="Proteomes" id="UP000600918">
    <property type="component" value="Unassembled WGS sequence"/>
</dbReference>
<comment type="caution">
    <text evidence="1">The sequence shown here is derived from an EMBL/GenBank/DDBJ whole genome shotgun (WGS) entry which is preliminary data.</text>
</comment>
<dbReference type="EMBL" id="JACSDY010000018">
    <property type="protein sequence ID" value="KAF7399875.1"/>
    <property type="molecule type" value="Genomic_DNA"/>
</dbReference>
<gene>
    <name evidence="1" type="ORF">H0235_015612</name>
</gene>
<reference evidence="1" key="1">
    <citation type="journal article" date="2020" name="G3 (Bethesda)">
        <title>High-Quality Assemblies for Three Invasive Social Wasps from the &lt;i&gt;Vespula&lt;/i&gt; Genus.</title>
        <authorList>
            <person name="Harrop T.W.R."/>
            <person name="Guhlin J."/>
            <person name="McLaughlin G.M."/>
            <person name="Permina E."/>
            <person name="Stockwell P."/>
            <person name="Gilligan J."/>
            <person name="Le Lec M.F."/>
            <person name="Gruber M.A.M."/>
            <person name="Quinn O."/>
            <person name="Lovegrove M."/>
            <person name="Duncan E.J."/>
            <person name="Remnant E.J."/>
            <person name="Van Eeckhoven J."/>
            <person name="Graham B."/>
            <person name="Knapp R.A."/>
            <person name="Langford K.W."/>
            <person name="Kronenberg Z."/>
            <person name="Press M.O."/>
            <person name="Eacker S.M."/>
            <person name="Wilson-Rankin E.E."/>
            <person name="Purcell J."/>
            <person name="Lester P.J."/>
            <person name="Dearden P.K."/>
        </authorList>
    </citation>
    <scope>NUCLEOTIDE SEQUENCE</scope>
    <source>
        <strain evidence="1">Volc-1</strain>
    </source>
</reference>